<dbReference type="Proteomes" id="UP000197717">
    <property type="component" value="Chromosome"/>
</dbReference>
<dbReference type="InterPro" id="IPR027396">
    <property type="entry name" value="DsrEFH-like"/>
</dbReference>
<gene>
    <name evidence="1" type="ORF">CEW91_06630</name>
</gene>
<name>A0ABN5AWU1_9GAMM</name>
<evidence type="ECO:0000313" key="2">
    <source>
        <dbReference type="Proteomes" id="UP000197717"/>
    </source>
</evidence>
<sequence>MKTLHWIRDNSLSAWLEMHSHLLEQEDAFLVSESALGTLPDSSPVLQTIYARKSDIENSKATVPNYLVLKSDAEWVELVLSFQQQVTW</sequence>
<protein>
    <recommendedName>
        <fullName evidence="3">Sulfurtransferase complex subunit TusB</fullName>
    </recommendedName>
</protein>
<reference evidence="1 2" key="1">
    <citation type="submission" date="2017-06" db="EMBL/GenBank/DDBJ databases">
        <title>Complete genome sequence of Idiomarina piscisalsi strain 10PY1A isolated from soil of Soudi Arabia.</title>
        <authorList>
            <person name="Kim M.-C."/>
            <person name="Jung B.K."/>
            <person name="Budiyanto F."/>
            <person name="Nzila A."/>
            <person name="Shin J.-H."/>
        </authorList>
    </citation>
    <scope>NUCLEOTIDE SEQUENCE [LARGE SCALE GENOMIC DNA]</scope>
    <source>
        <strain evidence="1 2">10PY1A</strain>
    </source>
</reference>
<proteinExistence type="predicted"/>
<evidence type="ECO:0008006" key="3">
    <source>
        <dbReference type="Google" id="ProtNLM"/>
    </source>
</evidence>
<organism evidence="1 2">
    <name type="scientific">Idiomarina piscisalsi</name>
    <dbReference type="NCBI Taxonomy" id="1096243"/>
    <lineage>
        <taxon>Bacteria</taxon>
        <taxon>Pseudomonadati</taxon>
        <taxon>Pseudomonadota</taxon>
        <taxon>Gammaproteobacteria</taxon>
        <taxon>Alteromonadales</taxon>
        <taxon>Idiomarinaceae</taxon>
        <taxon>Idiomarina</taxon>
    </lineage>
</organism>
<accession>A0ABN5AWU1</accession>
<keyword evidence="2" id="KW-1185">Reference proteome</keyword>
<evidence type="ECO:0000313" key="1">
    <source>
        <dbReference type="EMBL" id="ASG65830.1"/>
    </source>
</evidence>
<dbReference type="RefSeq" id="WP_088768229.1">
    <property type="nucleotide sequence ID" value="NZ_CP022133.1"/>
</dbReference>
<dbReference type="EMBL" id="CP022133">
    <property type="protein sequence ID" value="ASG65830.1"/>
    <property type="molecule type" value="Genomic_DNA"/>
</dbReference>
<dbReference type="SUPFAM" id="SSF75169">
    <property type="entry name" value="DsrEFH-like"/>
    <property type="match status" value="1"/>
</dbReference>